<evidence type="ECO:0000259" key="5">
    <source>
        <dbReference type="PROSITE" id="PS50932"/>
    </source>
</evidence>
<protein>
    <submittedName>
        <fullName evidence="6">LacI family transcription regulator</fullName>
    </submittedName>
</protein>
<feature type="domain" description="HTH lacI-type" evidence="5">
    <location>
        <begin position="2"/>
        <end position="58"/>
    </location>
</feature>
<dbReference type="CDD" id="cd06288">
    <property type="entry name" value="PBP1_sucrose_transcription_regulator"/>
    <property type="match status" value="1"/>
</dbReference>
<dbReference type="InterPro" id="IPR001761">
    <property type="entry name" value="Peripla_BP/Lac1_sug-bd_dom"/>
</dbReference>
<dbReference type="InterPro" id="IPR000843">
    <property type="entry name" value="HTH_LacI"/>
</dbReference>
<dbReference type="STRING" id="1437609.BCAL_1169"/>
<evidence type="ECO:0000313" key="6">
    <source>
        <dbReference type="EMBL" id="KFI51438.1"/>
    </source>
</evidence>
<keyword evidence="3" id="KW-0238">DNA-binding</keyword>
<dbReference type="Proteomes" id="UP000029072">
    <property type="component" value="Unassembled WGS sequence"/>
</dbReference>
<evidence type="ECO:0000256" key="1">
    <source>
        <dbReference type="ARBA" id="ARBA00022491"/>
    </source>
</evidence>
<keyword evidence="4" id="KW-0804">Transcription</keyword>
<dbReference type="EMBL" id="JGYS01000022">
    <property type="protein sequence ID" value="KFI51438.1"/>
    <property type="molecule type" value="Genomic_DNA"/>
</dbReference>
<dbReference type="OrthoDB" id="9798934at2"/>
<dbReference type="GO" id="GO:0000976">
    <property type="term" value="F:transcription cis-regulatory region binding"/>
    <property type="evidence" value="ECO:0007669"/>
    <property type="project" value="TreeGrafter"/>
</dbReference>
<evidence type="ECO:0000313" key="7">
    <source>
        <dbReference type="Proteomes" id="UP000029072"/>
    </source>
</evidence>
<dbReference type="SUPFAM" id="SSF53822">
    <property type="entry name" value="Periplasmic binding protein-like I"/>
    <property type="match status" value="1"/>
</dbReference>
<dbReference type="SUPFAM" id="SSF47413">
    <property type="entry name" value="lambda repressor-like DNA-binding domains"/>
    <property type="match status" value="1"/>
</dbReference>
<dbReference type="PANTHER" id="PTHR30146:SF148">
    <property type="entry name" value="HTH-TYPE TRANSCRIPTIONAL REPRESSOR PURR-RELATED"/>
    <property type="match status" value="1"/>
</dbReference>
<comment type="caution">
    <text evidence="6">The sequence shown here is derived from an EMBL/GenBank/DDBJ whole genome shotgun (WGS) entry which is preliminary data.</text>
</comment>
<dbReference type="RefSeq" id="WP_043165167.1">
    <property type="nucleotide sequence ID" value="NZ_JDUV01000005.1"/>
</dbReference>
<dbReference type="Pfam" id="PF00532">
    <property type="entry name" value="Peripla_BP_1"/>
    <property type="match status" value="1"/>
</dbReference>
<dbReference type="AlphaFoldDB" id="A0A086ZY38"/>
<dbReference type="eggNOG" id="COG1609">
    <property type="taxonomic scope" value="Bacteria"/>
</dbReference>
<accession>A0A086ZY38</accession>
<dbReference type="Gene3D" id="3.40.50.2300">
    <property type="match status" value="2"/>
</dbReference>
<dbReference type="Gene3D" id="1.10.260.40">
    <property type="entry name" value="lambda repressor-like DNA-binding domains"/>
    <property type="match status" value="1"/>
</dbReference>
<evidence type="ECO:0000256" key="2">
    <source>
        <dbReference type="ARBA" id="ARBA00023015"/>
    </source>
</evidence>
<dbReference type="PANTHER" id="PTHR30146">
    <property type="entry name" value="LACI-RELATED TRANSCRIPTIONAL REPRESSOR"/>
    <property type="match status" value="1"/>
</dbReference>
<evidence type="ECO:0000256" key="4">
    <source>
        <dbReference type="ARBA" id="ARBA00023163"/>
    </source>
</evidence>
<gene>
    <name evidence="6" type="ORF">BCAL_1169</name>
</gene>
<name>A0A086ZY38_9BIFI</name>
<dbReference type="CDD" id="cd01392">
    <property type="entry name" value="HTH_LacI"/>
    <property type="match status" value="1"/>
</dbReference>
<proteinExistence type="predicted"/>
<organism evidence="6 7">
    <name type="scientific">Bifidobacterium callitrichos DSM 23973</name>
    <dbReference type="NCBI Taxonomy" id="1437609"/>
    <lineage>
        <taxon>Bacteria</taxon>
        <taxon>Bacillati</taxon>
        <taxon>Actinomycetota</taxon>
        <taxon>Actinomycetes</taxon>
        <taxon>Bifidobacteriales</taxon>
        <taxon>Bifidobacteriaceae</taxon>
        <taxon>Bifidobacterium</taxon>
    </lineage>
</organism>
<dbReference type="InterPro" id="IPR010982">
    <property type="entry name" value="Lambda_DNA-bd_dom_sf"/>
</dbReference>
<dbReference type="GO" id="GO:0003700">
    <property type="term" value="F:DNA-binding transcription factor activity"/>
    <property type="evidence" value="ECO:0007669"/>
    <property type="project" value="TreeGrafter"/>
</dbReference>
<sequence>MVTMKQIAQETGVSVSTVSLVMNHRDEGRVKPAIASHVRAVAERLGYRVNPMASYLRTNRTHILGFISEEVATTPYAGGMILGAQSAASQYGYMLITVSTDGGMDEDDEIAALKRYGADGFLYAKMSNRITDVPQALADLPVVLVDATDRNDGDSLADGTGSAPVPSVEPDEFRIGYDATRRLIDAGCERIAYVGCSEDMIAQHGRLAGYRAALEDVGHKPDDRLVVNVLNNGPALAAVSDLFDWERPDGFFCFNDARAWYVYECAARRGMTVGRDLSVVGVDNHRVFAETLSPQLTTIELPHFEMGYWAAAKLISLIEGRDLDESEWPRTTAPIPPLDAPAPAKIHCTLIEKESVRRG</sequence>
<dbReference type="Pfam" id="PF00356">
    <property type="entry name" value="LacI"/>
    <property type="match status" value="1"/>
</dbReference>
<keyword evidence="2" id="KW-0805">Transcription regulation</keyword>
<reference evidence="6 7" key="1">
    <citation type="submission" date="2014-03" db="EMBL/GenBank/DDBJ databases">
        <title>Genomics of Bifidobacteria.</title>
        <authorList>
            <person name="Ventura M."/>
            <person name="Milani C."/>
            <person name="Lugli G.A."/>
        </authorList>
    </citation>
    <scope>NUCLEOTIDE SEQUENCE [LARGE SCALE GENOMIC DNA]</scope>
    <source>
        <strain evidence="6 7">DSM 23973</strain>
    </source>
</reference>
<evidence type="ECO:0000256" key="3">
    <source>
        <dbReference type="ARBA" id="ARBA00023125"/>
    </source>
</evidence>
<dbReference type="PROSITE" id="PS50932">
    <property type="entry name" value="HTH_LACI_2"/>
    <property type="match status" value="1"/>
</dbReference>
<dbReference type="InterPro" id="IPR028082">
    <property type="entry name" value="Peripla_BP_I"/>
</dbReference>
<keyword evidence="1" id="KW-0678">Repressor</keyword>
<dbReference type="SMART" id="SM00354">
    <property type="entry name" value="HTH_LACI"/>
    <property type="match status" value="1"/>
</dbReference>